<protein>
    <submittedName>
        <fullName evidence="10">Cytochrome C</fullName>
    </submittedName>
</protein>
<evidence type="ECO:0000256" key="2">
    <source>
        <dbReference type="ARBA" id="ARBA00022617"/>
    </source>
</evidence>
<keyword evidence="4" id="KW-0249">Electron transport</keyword>
<dbReference type="SUPFAM" id="SSF46626">
    <property type="entry name" value="Cytochrome c"/>
    <property type="match status" value="1"/>
</dbReference>
<evidence type="ECO:0000256" key="5">
    <source>
        <dbReference type="ARBA" id="ARBA00023004"/>
    </source>
</evidence>
<dbReference type="RefSeq" id="WP_055745591.1">
    <property type="nucleotide sequence ID" value="NZ_LJJB01000010.1"/>
</dbReference>
<feature type="chain" id="PRO_5045720357" evidence="8">
    <location>
        <begin position="22"/>
        <end position="130"/>
    </location>
</feature>
<evidence type="ECO:0000256" key="3">
    <source>
        <dbReference type="ARBA" id="ARBA00022723"/>
    </source>
</evidence>
<feature type="compositionally biased region" description="Low complexity" evidence="7">
    <location>
        <begin position="37"/>
        <end position="56"/>
    </location>
</feature>
<dbReference type="PROSITE" id="PS51257">
    <property type="entry name" value="PROKAR_LIPOPROTEIN"/>
    <property type="match status" value="1"/>
</dbReference>
<dbReference type="InterPro" id="IPR054782">
    <property type="entry name" value="Cytochro_C551"/>
</dbReference>
<keyword evidence="2 6" id="KW-0349">Heme</keyword>
<keyword evidence="1" id="KW-0813">Transport</keyword>
<accession>A0ABR5N7B1</accession>
<keyword evidence="11" id="KW-1185">Reference proteome</keyword>
<dbReference type="PROSITE" id="PS51007">
    <property type="entry name" value="CYTC"/>
    <property type="match status" value="1"/>
</dbReference>
<reference evidence="10 11" key="1">
    <citation type="submission" date="2015-09" db="EMBL/GenBank/DDBJ databases">
        <title>Genome sequencing project for genomic taxonomy and phylogenomics of Bacillus-like bacteria.</title>
        <authorList>
            <person name="Liu B."/>
            <person name="Wang J."/>
            <person name="Zhu Y."/>
            <person name="Liu G."/>
            <person name="Chen Q."/>
            <person name="Chen Z."/>
            <person name="Lan J."/>
            <person name="Che J."/>
            <person name="Ge C."/>
            <person name="Shi H."/>
            <person name="Pan Z."/>
            <person name="Liu X."/>
        </authorList>
    </citation>
    <scope>NUCLEOTIDE SEQUENCE [LARGE SCALE GENOMIC DNA]</scope>
    <source>
        <strain evidence="10 11">DSM 8552</strain>
    </source>
</reference>
<dbReference type="PANTHER" id="PTHR37823">
    <property type="entry name" value="CYTOCHROME C-553-LIKE"/>
    <property type="match status" value="1"/>
</dbReference>
<dbReference type="Pfam" id="PF13442">
    <property type="entry name" value="Cytochrome_CBB3"/>
    <property type="match status" value="1"/>
</dbReference>
<dbReference type="PANTHER" id="PTHR37823:SF4">
    <property type="entry name" value="MENAQUINOL-CYTOCHROME C REDUCTASE CYTOCHROME B_C SUBUNIT"/>
    <property type="match status" value="1"/>
</dbReference>
<organism evidence="10 11">
    <name type="scientific">Brevibacillus choshinensis</name>
    <dbReference type="NCBI Taxonomy" id="54911"/>
    <lineage>
        <taxon>Bacteria</taxon>
        <taxon>Bacillati</taxon>
        <taxon>Bacillota</taxon>
        <taxon>Bacilli</taxon>
        <taxon>Bacillales</taxon>
        <taxon>Paenibacillaceae</taxon>
        <taxon>Brevibacillus</taxon>
    </lineage>
</organism>
<feature type="signal peptide" evidence="8">
    <location>
        <begin position="1"/>
        <end position="21"/>
    </location>
</feature>
<comment type="caution">
    <text evidence="10">The sequence shown here is derived from an EMBL/GenBank/DDBJ whole genome shotgun (WGS) entry which is preliminary data.</text>
</comment>
<feature type="domain" description="Cytochrome c" evidence="9">
    <location>
        <begin position="57"/>
        <end position="130"/>
    </location>
</feature>
<evidence type="ECO:0000256" key="8">
    <source>
        <dbReference type="SAM" id="SignalP"/>
    </source>
</evidence>
<evidence type="ECO:0000256" key="7">
    <source>
        <dbReference type="SAM" id="MobiDB-lite"/>
    </source>
</evidence>
<dbReference type="InterPro" id="IPR012218">
    <property type="entry name" value="Cyt_c_BACSU-c550-type"/>
</dbReference>
<keyword evidence="8" id="KW-0732">Signal</keyword>
<gene>
    <name evidence="10" type="ORF">AN963_16350</name>
</gene>
<dbReference type="EMBL" id="LJJB01000010">
    <property type="protein sequence ID" value="KQL46500.1"/>
    <property type="molecule type" value="Genomic_DNA"/>
</dbReference>
<evidence type="ECO:0000256" key="1">
    <source>
        <dbReference type="ARBA" id="ARBA00022448"/>
    </source>
</evidence>
<feature type="region of interest" description="Disordered" evidence="7">
    <location>
        <begin position="22"/>
        <end position="56"/>
    </location>
</feature>
<proteinExistence type="predicted"/>
<evidence type="ECO:0000313" key="10">
    <source>
        <dbReference type="EMBL" id="KQL46500.1"/>
    </source>
</evidence>
<evidence type="ECO:0000256" key="4">
    <source>
        <dbReference type="ARBA" id="ARBA00022982"/>
    </source>
</evidence>
<evidence type="ECO:0000256" key="6">
    <source>
        <dbReference type="PROSITE-ProRule" id="PRU00433"/>
    </source>
</evidence>
<name>A0ABR5N7B1_BRECH</name>
<dbReference type="PIRSF" id="PIRSF000025">
    <property type="entry name" value="Cytc_Bsub_c550"/>
    <property type="match status" value="1"/>
</dbReference>
<dbReference type="InterPro" id="IPR009056">
    <property type="entry name" value="Cyt_c-like_dom"/>
</dbReference>
<sequence length="130" mass="13084">MKRLSLSVVAAVLVFSLSACGGGKTTQPPANQPPANQPSAENPSTGTPSTTAPSGSYDAATAEALFKNTCAGCHGQTLEGAVGPNLQKVGAQLNKDQILEVLNKGKGAMPPGLVKGADAENIAAWLADKK</sequence>
<evidence type="ECO:0000259" key="9">
    <source>
        <dbReference type="PROSITE" id="PS51007"/>
    </source>
</evidence>
<dbReference type="Gene3D" id="1.10.760.10">
    <property type="entry name" value="Cytochrome c-like domain"/>
    <property type="match status" value="1"/>
</dbReference>
<keyword evidence="3 6" id="KW-0479">Metal-binding</keyword>
<dbReference type="InterPro" id="IPR036909">
    <property type="entry name" value="Cyt_c-like_dom_sf"/>
</dbReference>
<dbReference type="InterPro" id="IPR051811">
    <property type="entry name" value="Cytochrome_c550/c551-like"/>
</dbReference>
<keyword evidence="5 6" id="KW-0408">Iron</keyword>
<dbReference type="Proteomes" id="UP000051063">
    <property type="component" value="Unassembled WGS sequence"/>
</dbReference>
<evidence type="ECO:0000313" key="11">
    <source>
        <dbReference type="Proteomes" id="UP000051063"/>
    </source>
</evidence>
<dbReference type="NCBIfam" id="NF045774">
    <property type="entry name" value="cytochro_C551"/>
    <property type="match status" value="1"/>
</dbReference>